<reference evidence="1 2" key="1">
    <citation type="journal article" date="2015" name="Mol. Plant Microbe Interact.">
        <title>Genome, transcriptome, and functional analyses of Penicillium expansum provide new insights into secondary metabolism and pathogenicity.</title>
        <authorList>
            <person name="Ballester A.R."/>
            <person name="Marcet-Houben M."/>
            <person name="Levin E."/>
            <person name="Sela N."/>
            <person name="Selma-Lazaro C."/>
            <person name="Carmona L."/>
            <person name="Wisniewski M."/>
            <person name="Droby S."/>
            <person name="Gonzalez-Candelas L."/>
            <person name="Gabaldon T."/>
        </authorList>
    </citation>
    <scope>NUCLEOTIDE SEQUENCE [LARGE SCALE GENOMIC DNA]</scope>
    <source>
        <strain evidence="1 2">MD-8</strain>
    </source>
</reference>
<name>A0A0A2K580_PENEN</name>
<dbReference type="GeneID" id="27677051"/>
<proteinExistence type="predicted"/>
<dbReference type="GO" id="GO:0008168">
    <property type="term" value="F:methyltransferase activity"/>
    <property type="evidence" value="ECO:0007669"/>
    <property type="project" value="UniProtKB-KW"/>
</dbReference>
<comment type="caution">
    <text evidence="1">The sequence shown here is derived from an EMBL/GenBank/DDBJ whole genome shotgun (WGS) entry which is preliminary data.</text>
</comment>
<evidence type="ECO:0000313" key="1">
    <source>
        <dbReference type="EMBL" id="KGO62834.1"/>
    </source>
</evidence>
<dbReference type="Proteomes" id="UP000030143">
    <property type="component" value="Unassembled WGS sequence"/>
</dbReference>
<dbReference type="STRING" id="27334.A0A0A2K580"/>
<dbReference type="EMBL" id="JQFZ01000018">
    <property type="protein sequence ID" value="KGO62834.1"/>
    <property type="molecule type" value="Genomic_DNA"/>
</dbReference>
<dbReference type="RefSeq" id="XP_016603334.1">
    <property type="nucleotide sequence ID" value="XM_016741632.1"/>
</dbReference>
<accession>A0A0A2K580</accession>
<dbReference type="GO" id="GO:0032259">
    <property type="term" value="P:methylation"/>
    <property type="evidence" value="ECO:0007669"/>
    <property type="project" value="UniProtKB-KW"/>
</dbReference>
<dbReference type="SUPFAM" id="SSF51735">
    <property type="entry name" value="NAD(P)-binding Rossmann-fold domains"/>
    <property type="match status" value="1"/>
</dbReference>
<protein>
    <submittedName>
        <fullName evidence="1">O-methyltransferase, family 3</fullName>
    </submittedName>
</protein>
<dbReference type="HOGENOM" id="CLU_026180_1_0_1"/>
<dbReference type="VEuPathDB" id="FungiDB:PEXP_062660"/>
<dbReference type="InterPro" id="IPR036291">
    <property type="entry name" value="NAD(P)-bd_dom_sf"/>
</dbReference>
<evidence type="ECO:0000313" key="2">
    <source>
        <dbReference type="Proteomes" id="UP000030143"/>
    </source>
</evidence>
<keyword evidence="2" id="KW-1185">Reference proteome</keyword>
<dbReference type="Gene3D" id="3.40.50.20">
    <property type="match status" value="1"/>
</dbReference>
<gene>
    <name evidence="1" type="ORF">PEX2_043570</name>
</gene>
<sequence length="492" mass="54973">MSKHIYSLVALRQRLNMSIKSAKASVSSGTLSRVFWHLLRICLSFSLLFVDNTILVVAGLLAHLRSIANRHRATQRNVRFYPKTVLITGIGTAHGLTLARSWAVEGHRVIGADVTDLDLPVRSGGSMSKVLVAFYRIPKAHYISRLLDVIHREKVDLWIPCSPKASSIEDATARQVVESRTSCKCITFDTELAACFANPDSFRKYVTERGLPVLEYHRVQSRDSVHKILHRSPSKTYQISRATPTANEKAMLLPRRTLSKTYSVVSEIQISKERPWILQQQSRLGELFADLLVVRGHVQAITVRLSDPGSSTWGASRLDEALAASVHRLMQTLATKSGVRLTGHLSVRLMVDEEFGVHSVRHTIYIAGCTSGARVVDNLLYNAPCPIAGYLSVFPSNPVDTANVAATLSSTRSTPTFARAAILPAAFLQFSLFHFALTTLEVAEAELVRLLFWKDPLFSFLDPVPWWWQVHVYQPLREIWVLMKQTREAGLA</sequence>
<dbReference type="AlphaFoldDB" id="A0A0A2K580"/>
<keyword evidence="1" id="KW-0808">Transferase</keyword>
<organism evidence="1 2">
    <name type="scientific">Penicillium expansum</name>
    <name type="common">Blue mold rot fungus</name>
    <dbReference type="NCBI Taxonomy" id="27334"/>
    <lineage>
        <taxon>Eukaryota</taxon>
        <taxon>Fungi</taxon>
        <taxon>Dikarya</taxon>
        <taxon>Ascomycota</taxon>
        <taxon>Pezizomycotina</taxon>
        <taxon>Eurotiomycetes</taxon>
        <taxon>Eurotiomycetidae</taxon>
        <taxon>Eurotiales</taxon>
        <taxon>Aspergillaceae</taxon>
        <taxon>Penicillium</taxon>
    </lineage>
</organism>
<keyword evidence="1" id="KW-0489">Methyltransferase</keyword>